<proteinExistence type="predicted"/>
<comment type="caution">
    <text evidence="5">The sequence shown here is derived from an EMBL/GenBank/DDBJ whole genome shotgun (WGS) entry which is preliminary data.</text>
</comment>
<dbReference type="InterPro" id="IPR020084">
    <property type="entry name" value="NUDIX_hydrolase_CS"/>
</dbReference>
<dbReference type="InterPro" id="IPR000086">
    <property type="entry name" value="NUDIX_hydrolase_dom"/>
</dbReference>
<evidence type="ECO:0000313" key="6">
    <source>
        <dbReference type="Proteomes" id="UP000621898"/>
    </source>
</evidence>
<dbReference type="InterPro" id="IPR015797">
    <property type="entry name" value="NUDIX_hydrolase-like_dom_sf"/>
</dbReference>
<evidence type="ECO:0000256" key="1">
    <source>
        <dbReference type="ARBA" id="ARBA00001946"/>
    </source>
</evidence>
<evidence type="ECO:0000256" key="3">
    <source>
        <dbReference type="SAM" id="Phobius"/>
    </source>
</evidence>
<dbReference type="Proteomes" id="UP000621898">
    <property type="component" value="Unassembled WGS sequence"/>
</dbReference>
<feature type="transmembrane region" description="Helical" evidence="3">
    <location>
        <begin position="263"/>
        <end position="281"/>
    </location>
</feature>
<accession>A0ABQ2ZUQ0</accession>
<feature type="domain" description="Nudix hydrolase" evidence="4">
    <location>
        <begin position="1"/>
        <end position="166"/>
    </location>
</feature>
<dbReference type="PROSITE" id="PS00893">
    <property type="entry name" value="NUDIX_BOX"/>
    <property type="match status" value="1"/>
</dbReference>
<gene>
    <name evidence="5" type="ORF">GCM10008098_18320</name>
</gene>
<name>A0ABQ2ZUQ0_9GAMM</name>
<keyword evidence="6" id="KW-1185">Reference proteome</keyword>
<evidence type="ECO:0000256" key="2">
    <source>
        <dbReference type="ARBA" id="ARBA00022801"/>
    </source>
</evidence>
<keyword evidence="3" id="KW-0472">Membrane</keyword>
<dbReference type="RefSeq" id="WP_189440796.1">
    <property type="nucleotide sequence ID" value="NZ_BMXT01000001.1"/>
</dbReference>
<dbReference type="CDD" id="cd02883">
    <property type="entry name" value="NUDIX_Hydrolase"/>
    <property type="match status" value="1"/>
</dbReference>
<dbReference type="PROSITE" id="PS51462">
    <property type="entry name" value="NUDIX"/>
    <property type="match status" value="1"/>
</dbReference>
<comment type="cofactor">
    <cofactor evidence="1">
        <name>Mg(2+)</name>
        <dbReference type="ChEBI" id="CHEBI:18420"/>
    </cofactor>
</comment>
<keyword evidence="3" id="KW-0812">Transmembrane</keyword>
<dbReference type="EMBL" id="BMXT01000001">
    <property type="protein sequence ID" value="GGY25004.1"/>
    <property type="molecule type" value="Genomic_DNA"/>
</dbReference>
<dbReference type="Gene3D" id="3.90.79.10">
    <property type="entry name" value="Nucleoside Triphosphate Pyrophosphohydrolase"/>
    <property type="match status" value="1"/>
</dbReference>
<keyword evidence="3" id="KW-1133">Transmembrane helix</keyword>
<protein>
    <recommendedName>
        <fullName evidence="4">Nudix hydrolase domain-containing protein</fullName>
    </recommendedName>
</protein>
<keyword evidence="2" id="KW-0378">Hydrolase</keyword>
<dbReference type="Pfam" id="PF00293">
    <property type="entry name" value="NUDIX"/>
    <property type="match status" value="1"/>
</dbReference>
<organism evidence="5 6">
    <name type="scientific">Rhodanobacter panaciterrae</name>
    <dbReference type="NCBI Taxonomy" id="490572"/>
    <lineage>
        <taxon>Bacteria</taxon>
        <taxon>Pseudomonadati</taxon>
        <taxon>Pseudomonadota</taxon>
        <taxon>Gammaproteobacteria</taxon>
        <taxon>Lysobacterales</taxon>
        <taxon>Rhodanobacteraceae</taxon>
        <taxon>Rhodanobacter</taxon>
    </lineage>
</organism>
<reference evidence="6" key="1">
    <citation type="journal article" date="2019" name="Int. J. Syst. Evol. Microbiol.">
        <title>The Global Catalogue of Microorganisms (GCM) 10K type strain sequencing project: providing services to taxonomists for standard genome sequencing and annotation.</title>
        <authorList>
            <consortium name="The Broad Institute Genomics Platform"/>
            <consortium name="The Broad Institute Genome Sequencing Center for Infectious Disease"/>
            <person name="Wu L."/>
            <person name="Ma J."/>
        </authorList>
    </citation>
    <scope>NUCLEOTIDE SEQUENCE [LARGE SCALE GENOMIC DNA]</scope>
    <source>
        <strain evidence="6">KCTC 22232</strain>
    </source>
</reference>
<evidence type="ECO:0000313" key="5">
    <source>
        <dbReference type="EMBL" id="GGY25004.1"/>
    </source>
</evidence>
<sequence length="289" mass="30293">MPYAYTVVWCDNAAARDVLLATKRFTASRFNGAAVAPPVLLHGAGQACFPGGRINPGETPQVAADREFLEETGIDLTLPLTVATYHITHTHLINRPQFSTLYVKLAALADLNQLAADINLNIGANTPADQEHAQVQVMAEANVAAALGPSPLIPPAGWYGPPRMAQLAGIFRVHQAGAWHQIAAGFVAPGLRAMVTNELNAPFNWHGLSIGDLHLAAAAAPVVAVVLGGGPVVMVPPVLPPPVVGGPVPVAHGWNLGIARRNLVLMTAILALGLSAAVAMYRNLYPDQE</sequence>
<dbReference type="SUPFAM" id="SSF55811">
    <property type="entry name" value="Nudix"/>
    <property type="match status" value="1"/>
</dbReference>
<evidence type="ECO:0000259" key="4">
    <source>
        <dbReference type="PROSITE" id="PS51462"/>
    </source>
</evidence>